<protein>
    <recommendedName>
        <fullName evidence="3">Ribosomal protein</fullName>
    </recommendedName>
</protein>
<reference evidence="1" key="2">
    <citation type="submission" date="2022-06" db="UniProtKB">
        <authorList>
            <consortium name="EnsemblMetazoa"/>
        </authorList>
    </citation>
    <scope>IDENTIFICATION</scope>
    <source>
        <strain evidence="1">PS312</strain>
    </source>
</reference>
<organism evidence="1 2">
    <name type="scientific">Pristionchus pacificus</name>
    <name type="common">Parasitic nematode worm</name>
    <dbReference type="NCBI Taxonomy" id="54126"/>
    <lineage>
        <taxon>Eukaryota</taxon>
        <taxon>Metazoa</taxon>
        <taxon>Ecdysozoa</taxon>
        <taxon>Nematoda</taxon>
        <taxon>Chromadorea</taxon>
        <taxon>Rhabditida</taxon>
        <taxon>Rhabditina</taxon>
        <taxon>Diplogasteromorpha</taxon>
        <taxon>Diplogasteroidea</taxon>
        <taxon>Neodiplogasteridae</taxon>
        <taxon>Pristionchus</taxon>
    </lineage>
</organism>
<reference evidence="2" key="1">
    <citation type="journal article" date="2008" name="Nat. Genet.">
        <title>The Pristionchus pacificus genome provides a unique perspective on nematode lifestyle and parasitism.</title>
        <authorList>
            <person name="Dieterich C."/>
            <person name="Clifton S.W."/>
            <person name="Schuster L.N."/>
            <person name="Chinwalla A."/>
            <person name="Delehaunty K."/>
            <person name="Dinkelacker I."/>
            <person name="Fulton L."/>
            <person name="Fulton R."/>
            <person name="Godfrey J."/>
            <person name="Minx P."/>
            <person name="Mitreva M."/>
            <person name="Roeseler W."/>
            <person name="Tian H."/>
            <person name="Witte H."/>
            <person name="Yang S.P."/>
            <person name="Wilson R.K."/>
            <person name="Sommer R.J."/>
        </authorList>
    </citation>
    <scope>NUCLEOTIDE SEQUENCE [LARGE SCALE GENOMIC DNA]</scope>
    <source>
        <strain evidence="2">PS312</strain>
    </source>
</reference>
<evidence type="ECO:0000313" key="1">
    <source>
        <dbReference type="EnsemblMetazoa" id="PPA38897.1"/>
    </source>
</evidence>
<proteinExistence type="predicted"/>
<sequence length="68" mass="7939">MHLDSWARIVEELLHPILRGGNFSLHLCFLLLLNRSSRPLVFFISQLAFFEVKGGYAKHEWRSIDSLL</sequence>
<dbReference type="EnsemblMetazoa" id="PPA38897.1">
    <property type="protein sequence ID" value="PPA38897.1"/>
    <property type="gene ID" value="WBGene00277266"/>
</dbReference>
<evidence type="ECO:0008006" key="3">
    <source>
        <dbReference type="Google" id="ProtNLM"/>
    </source>
</evidence>
<gene>
    <name evidence="1" type="primary">WBGene00277266</name>
</gene>
<dbReference type="Proteomes" id="UP000005239">
    <property type="component" value="Unassembled WGS sequence"/>
</dbReference>
<name>A0A8R1US03_PRIPA</name>
<keyword evidence="2" id="KW-1185">Reference proteome</keyword>
<accession>A0A8R1US03</accession>
<dbReference type="AlphaFoldDB" id="A0A8R1US03"/>
<evidence type="ECO:0000313" key="2">
    <source>
        <dbReference type="Proteomes" id="UP000005239"/>
    </source>
</evidence>